<comment type="similarity">
    <text evidence="8">Belongs to the short-chain dehydrogenases/reductases (SDR) family.</text>
</comment>
<gene>
    <name evidence="10" type="ORF">CcCBS67573_g06887</name>
</gene>
<dbReference type="SUPFAM" id="SSF51735">
    <property type="entry name" value="NAD(P)-binding Rossmann-fold domains"/>
    <property type="match status" value="1"/>
</dbReference>
<keyword evidence="11" id="KW-1185">Reference proteome</keyword>
<dbReference type="InterPro" id="IPR036291">
    <property type="entry name" value="NAD(P)-bd_dom_sf"/>
</dbReference>
<evidence type="ECO:0008006" key="12">
    <source>
        <dbReference type="Google" id="ProtNLM"/>
    </source>
</evidence>
<evidence type="ECO:0000256" key="9">
    <source>
        <dbReference type="SAM" id="Phobius"/>
    </source>
</evidence>
<evidence type="ECO:0000256" key="5">
    <source>
        <dbReference type="ARBA" id="ARBA00023002"/>
    </source>
</evidence>
<evidence type="ECO:0000256" key="3">
    <source>
        <dbReference type="ARBA" id="ARBA00022832"/>
    </source>
</evidence>
<dbReference type="PROSITE" id="PS00061">
    <property type="entry name" value="ADH_SHORT"/>
    <property type="match status" value="1"/>
</dbReference>
<keyword evidence="7" id="KW-0275">Fatty acid biosynthesis</keyword>
<organism evidence="10 11">
    <name type="scientific">Chytriomyces confervae</name>
    <dbReference type="NCBI Taxonomy" id="246404"/>
    <lineage>
        <taxon>Eukaryota</taxon>
        <taxon>Fungi</taxon>
        <taxon>Fungi incertae sedis</taxon>
        <taxon>Chytridiomycota</taxon>
        <taxon>Chytridiomycota incertae sedis</taxon>
        <taxon>Chytridiomycetes</taxon>
        <taxon>Chytridiales</taxon>
        <taxon>Chytriomycetaceae</taxon>
        <taxon>Chytriomyces</taxon>
    </lineage>
</organism>
<accession>A0A507F1T9</accession>
<proteinExistence type="inferred from homology"/>
<dbReference type="STRING" id="246404.A0A507F1T9"/>
<keyword evidence="9" id="KW-0472">Membrane</keyword>
<evidence type="ECO:0000256" key="6">
    <source>
        <dbReference type="ARBA" id="ARBA00023098"/>
    </source>
</evidence>
<comment type="caution">
    <text evidence="10">The sequence shown here is derived from an EMBL/GenBank/DDBJ whole genome shotgun (WGS) entry which is preliminary data.</text>
</comment>
<keyword evidence="2" id="KW-0444">Lipid biosynthesis</keyword>
<comment type="pathway">
    <text evidence="1">Lipid metabolism; fatty acid biosynthesis.</text>
</comment>
<dbReference type="OrthoDB" id="5545019at2759"/>
<dbReference type="AlphaFoldDB" id="A0A507F1T9"/>
<feature type="transmembrane region" description="Helical" evidence="9">
    <location>
        <begin position="6"/>
        <end position="24"/>
    </location>
</feature>
<dbReference type="GO" id="GO:0005783">
    <property type="term" value="C:endoplasmic reticulum"/>
    <property type="evidence" value="ECO:0007669"/>
    <property type="project" value="TreeGrafter"/>
</dbReference>
<dbReference type="GO" id="GO:0030497">
    <property type="term" value="P:fatty acid elongation"/>
    <property type="evidence" value="ECO:0007669"/>
    <property type="project" value="TreeGrafter"/>
</dbReference>
<evidence type="ECO:0000256" key="4">
    <source>
        <dbReference type="ARBA" id="ARBA00022857"/>
    </source>
</evidence>
<sequence>MEVNTAVLAAGATIGAFTLARILISLAKTLLNAYVIPGKGVKSYGKGKWAVVTGASDGIGKEFALQLGSAGLGVLIVSRSKAKLDIVANELRQKKPDARVQTLAMDFVTAGDAEYAVLAKTVAALEGGVSVLVNNVGINHEIPVAFLDESAETTEAIVQVNVLAQMRITRIIAPLMVSARNGLILNVGSLAGIVPSGLLSVYSASKSFLRFWSMALAMELAPSNVHVEYVRAFFVVTAMSKIRKPTWTTPTPKMFVKATLRNAGKSIDSAPYPSHAIINWVLSTFVPESVLVAYSNTMHVDIRKRALKKREREAAAAKKA</sequence>
<dbReference type="CDD" id="cd05356">
    <property type="entry name" value="17beta-HSD1_like_SDR_c"/>
    <property type="match status" value="1"/>
</dbReference>
<evidence type="ECO:0000256" key="7">
    <source>
        <dbReference type="ARBA" id="ARBA00023160"/>
    </source>
</evidence>
<dbReference type="InterPro" id="IPR002347">
    <property type="entry name" value="SDR_fam"/>
</dbReference>
<keyword evidence="5" id="KW-0560">Oxidoreductase</keyword>
<evidence type="ECO:0000313" key="10">
    <source>
        <dbReference type="EMBL" id="TPX69358.1"/>
    </source>
</evidence>
<keyword evidence="4" id="KW-0521">NADP</keyword>
<dbReference type="InterPro" id="IPR020904">
    <property type="entry name" value="Sc_DH/Rdtase_CS"/>
</dbReference>
<dbReference type="PIRSF" id="PIRSF000126">
    <property type="entry name" value="11-beta-HSD1"/>
    <property type="match status" value="1"/>
</dbReference>
<evidence type="ECO:0000256" key="2">
    <source>
        <dbReference type="ARBA" id="ARBA00022516"/>
    </source>
</evidence>
<dbReference type="GO" id="GO:0016491">
    <property type="term" value="F:oxidoreductase activity"/>
    <property type="evidence" value="ECO:0007669"/>
    <property type="project" value="UniProtKB-KW"/>
</dbReference>
<dbReference type="EMBL" id="QEAP01000319">
    <property type="protein sequence ID" value="TPX69358.1"/>
    <property type="molecule type" value="Genomic_DNA"/>
</dbReference>
<feature type="transmembrane region" description="Helical" evidence="9">
    <location>
        <begin position="183"/>
        <end position="204"/>
    </location>
</feature>
<keyword evidence="3" id="KW-0276">Fatty acid metabolism</keyword>
<keyword evidence="6" id="KW-0443">Lipid metabolism</keyword>
<dbReference type="Pfam" id="PF00106">
    <property type="entry name" value="adh_short"/>
    <property type="match status" value="1"/>
</dbReference>
<reference evidence="10 11" key="1">
    <citation type="journal article" date="2019" name="Sci. Rep.">
        <title>Comparative genomics of chytrid fungi reveal insights into the obligate biotrophic and pathogenic lifestyle of Synchytrium endobioticum.</title>
        <authorList>
            <person name="van de Vossenberg B.T.L.H."/>
            <person name="Warris S."/>
            <person name="Nguyen H.D.T."/>
            <person name="van Gent-Pelzer M.P.E."/>
            <person name="Joly D.L."/>
            <person name="van de Geest H.C."/>
            <person name="Bonants P.J.M."/>
            <person name="Smith D.S."/>
            <person name="Levesque C.A."/>
            <person name="van der Lee T.A.J."/>
        </authorList>
    </citation>
    <scope>NUCLEOTIDE SEQUENCE [LARGE SCALE GENOMIC DNA]</scope>
    <source>
        <strain evidence="10 11">CBS 675.73</strain>
    </source>
</reference>
<dbReference type="PANTHER" id="PTHR43086">
    <property type="entry name" value="VERY-LONG-CHAIN 3-OXOOACYL-COA REDUCTASE"/>
    <property type="match status" value="1"/>
</dbReference>
<evidence type="ECO:0000256" key="1">
    <source>
        <dbReference type="ARBA" id="ARBA00005194"/>
    </source>
</evidence>
<evidence type="ECO:0000256" key="8">
    <source>
        <dbReference type="RuleBase" id="RU000363"/>
    </source>
</evidence>
<keyword evidence="9" id="KW-1133">Transmembrane helix</keyword>
<protein>
    <recommendedName>
        <fullName evidence="12">Very-long-chain 3-oxoacyl-CoA reductase</fullName>
    </recommendedName>
</protein>
<name>A0A507F1T9_9FUNG</name>
<dbReference type="PRINTS" id="PR00081">
    <property type="entry name" value="GDHRDH"/>
</dbReference>
<dbReference type="PANTHER" id="PTHR43086:SF2">
    <property type="entry name" value="HYDROXYSTEROID DEHYDROGENASE-LIKE PROTEIN 1"/>
    <property type="match status" value="1"/>
</dbReference>
<dbReference type="Proteomes" id="UP000320333">
    <property type="component" value="Unassembled WGS sequence"/>
</dbReference>
<dbReference type="Gene3D" id="3.40.50.720">
    <property type="entry name" value="NAD(P)-binding Rossmann-like Domain"/>
    <property type="match status" value="1"/>
</dbReference>
<dbReference type="PRINTS" id="PR00080">
    <property type="entry name" value="SDRFAMILY"/>
</dbReference>
<evidence type="ECO:0000313" key="11">
    <source>
        <dbReference type="Proteomes" id="UP000320333"/>
    </source>
</evidence>
<keyword evidence="9" id="KW-0812">Transmembrane</keyword>